<organism evidence="10 11">
    <name type="scientific">Plasmopara halstedii</name>
    <name type="common">Downy mildew of sunflower</name>
    <dbReference type="NCBI Taxonomy" id="4781"/>
    <lineage>
        <taxon>Eukaryota</taxon>
        <taxon>Sar</taxon>
        <taxon>Stramenopiles</taxon>
        <taxon>Oomycota</taxon>
        <taxon>Peronosporomycetes</taxon>
        <taxon>Peronosporales</taxon>
        <taxon>Peronosporaceae</taxon>
        <taxon>Plasmopara</taxon>
    </lineage>
</organism>
<feature type="domain" description="Kinesin motor" evidence="9">
    <location>
        <begin position="4"/>
        <end position="365"/>
    </location>
</feature>
<comment type="similarity">
    <text evidence="6 7">Belongs to the TRAFAC class myosin-kinesin ATPase superfamily. Kinesin family.</text>
</comment>
<dbReference type="OrthoDB" id="3176171at2759"/>
<keyword evidence="5 8" id="KW-0175">Coiled coil</keyword>
<dbReference type="GO" id="GO:0003777">
    <property type="term" value="F:microtubule motor activity"/>
    <property type="evidence" value="ECO:0007669"/>
    <property type="project" value="InterPro"/>
</dbReference>
<dbReference type="PRINTS" id="PR00380">
    <property type="entry name" value="KINESINHEAVY"/>
</dbReference>
<dbReference type="GO" id="GO:0005524">
    <property type="term" value="F:ATP binding"/>
    <property type="evidence" value="ECO:0007669"/>
    <property type="project" value="UniProtKB-UniRule"/>
</dbReference>
<proteinExistence type="inferred from homology"/>
<name>A0A0P1AUH4_PLAHL</name>
<dbReference type="OMA" id="FQGETNR"/>
<sequence length="682" mass="76265">MQKRVKVCIRVRPLTCNSDTNKSIECVNLDNAVVIDEEQQTIDVVTASGSGTSFRFDQILSPEVDQASVFRSVGLDVVDGALRGYNGCILAYGQTGAGKTFTISGGGSRRRYENRGIIARALSQVFQRAQQDANHSYVLRISYLEIYNDRLIDLLAPDESDNNRTMNDLAIQENARGQTFVRGLTKTLVSSEEQALDLVFQGETNRAVAGHALNTASTRSHCIFTLYLDRKRSALSSDLFEQDCGGDEAITSHEGEDDVVYSKLHVVDLAGSERMKKTMAEVGSTQANEACYINRSLTFLEQVVLALGSKQRVHIPFRQTPLTNLLKDSLGGNCRTLLIACIWPALTHAAQSLATLRFAARMRRLKTRAIVNVMTSNSGSSGSRLANEERIAYQNEIRRLREELALYNSIAGGKEDDQESNKYILENESSRRQQVTAFIADSEKIPPVQSLRQVHQLMQTFRLLFIEQNRSVIPTSSHKKTGGTEQIRALECHASSELKLPSLPTSSSSSRSSVPPAAILPSIYQNNEQGNVLQQQENRVTSDKELFKMFKSIEGKNPDTEAVRDLELAKVNLRMAKTQYTELVAAVNCIKLEIDEFAVRLQELCDHVTADQQHEENYADLRSASLLKLQDAKKRYRAAFEQLEEKKAEVGYLSKIKAQMLQLVAARFQAWKLQQENILERN</sequence>
<dbReference type="Proteomes" id="UP000054928">
    <property type="component" value="Unassembled WGS sequence"/>
</dbReference>
<dbReference type="EMBL" id="CCYD01001336">
    <property type="protein sequence ID" value="CEG44976.1"/>
    <property type="molecule type" value="Genomic_DNA"/>
</dbReference>
<dbReference type="GO" id="GO:0005874">
    <property type="term" value="C:microtubule"/>
    <property type="evidence" value="ECO:0007669"/>
    <property type="project" value="UniProtKB-KW"/>
</dbReference>
<keyword evidence="6 7" id="KW-0505">Motor protein</keyword>
<protein>
    <recommendedName>
        <fullName evidence="7">Kinesin-like protein</fullName>
    </recommendedName>
</protein>
<dbReference type="GO" id="GO:0008017">
    <property type="term" value="F:microtubule binding"/>
    <property type="evidence" value="ECO:0007669"/>
    <property type="project" value="InterPro"/>
</dbReference>
<dbReference type="Pfam" id="PF00225">
    <property type="entry name" value="Kinesin"/>
    <property type="match status" value="1"/>
</dbReference>
<keyword evidence="11" id="KW-1185">Reference proteome</keyword>
<evidence type="ECO:0000256" key="8">
    <source>
        <dbReference type="SAM" id="Coils"/>
    </source>
</evidence>
<dbReference type="CDD" id="cd00106">
    <property type="entry name" value="KISc"/>
    <property type="match status" value="1"/>
</dbReference>
<evidence type="ECO:0000256" key="1">
    <source>
        <dbReference type="ARBA" id="ARBA00004496"/>
    </source>
</evidence>
<dbReference type="InterPro" id="IPR027640">
    <property type="entry name" value="Kinesin-like_fam"/>
</dbReference>
<dbReference type="GeneID" id="36396354"/>
<evidence type="ECO:0000256" key="6">
    <source>
        <dbReference type="PROSITE-ProRule" id="PRU00283"/>
    </source>
</evidence>
<evidence type="ECO:0000313" key="10">
    <source>
        <dbReference type="EMBL" id="CEG44976.1"/>
    </source>
</evidence>
<dbReference type="SUPFAM" id="SSF52540">
    <property type="entry name" value="P-loop containing nucleoside triphosphate hydrolases"/>
    <property type="match status" value="1"/>
</dbReference>
<dbReference type="PANTHER" id="PTHR47969:SF15">
    <property type="entry name" value="CHROMOSOME-ASSOCIATED KINESIN KIF4A-RELATED"/>
    <property type="match status" value="1"/>
</dbReference>
<dbReference type="GO" id="GO:0005737">
    <property type="term" value="C:cytoplasm"/>
    <property type="evidence" value="ECO:0007669"/>
    <property type="project" value="UniProtKB-SubCell"/>
</dbReference>
<dbReference type="InterPro" id="IPR001752">
    <property type="entry name" value="Kinesin_motor_dom"/>
</dbReference>
<dbReference type="PANTHER" id="PTHR47969">
    <property type="entry name" value="CHROMOSOME-ASSOCIATED KINESIN KIF4A-RELATED"/>
    <property type="match status" value="1"/>
</dbReference>
<dbReference type="GO" id="GO:0007052">
    <property type="term" value="P:mitotic spindle organization"/>
    <property type="evidence" value="ECO:0007669"/>
    <property type="project" value="TreeGrafter"/>
</dbReference>
<evidence type="ECO:0000256" key="3">
    <source>
        <dbReference type="ARBA" id="ARBA00022741"/>
    </source>
</evidence>
<dbReference type="InterPro" id="IPR036961">
    <property type="entry name" value="Kinesin_motor_dom_sf"/>
</dbReference>
<dbReference type="InterPro" id="IPR056524">
    <property type="entry name" value="KIF6/9_C"/>
</dbReference>
<keyword evidence="7" id="KW-0493">Microtubule</keyword>
<dbReference type="RefSeq" id="XP_024581345.1">
    <property type="nucleotide sequence ID" value="XM_024715671.1"/>
</dbReference>
<dbReference type="InterPro" id="IPR019821">
    <property type="entry name" value="Kinesin_motor_CS"/>
</dbReference>
<dbReference type="InterPro" id="IPR027417">
    <property type="entry name" value="P-loop_NTPase"/>
</dbReference>
<keyword evidence="3 6" id="KW-0547">Nucleotide-binding</keyword>
<evidence type="ECO:0000313" key="11">
    <source>
        <dbReference type="Proteomes" id="UP000054928"/>
    </source>
</evidence>
<evidence type="ECO:0000256" key="7">
    <source>
        <dbReference type="RuleBase" id="RU000394"/>
    </source>
</evidence>
<reference evidence="11" key="1">
    <citation type="submission" date="2014-09" db="EMBL/GenBank/DDBJ databases">
        <authorList>
            <person name="Sharma Rahul"/>
            <person name="Thines Marco"/>
        </authorList>
    </citation>
    <scope>NUCLEOTIDE SEQUENCE [LARGE SCALE GENOMIC DNA]</scope>
</reference>
<evidence type="ECO:0000259" key="9">
    <source>
        <dbReference type="PROSITE" id="PS50067"/>
    </source>
</evidence>
<evidence type="ECO:0000256" key="2">
    <source>
        <dbReference type="ARBA" id="ARBA00022490"/>
    </source>
</evidence>
<keyword evidence="4 6" id="KW-0067">ATP-binding</keyword>
<comment type="subcellular location">
    <subcellularLocation>
        <location evidence="1">Cytoplasm</location>
    </subcellularLocation>
</comment>
<dbReference type="PROSITE" id="PS50067">
    <property type="entry name" value="KINESIN_MOTOR_2"/>
    <property type="match status" value="1"/>
</dbReference>
<feature type="coiled-coil region" evidence="8">
    <location>
        <begin position="383"/>
        <end position="410"/>
    </location>
</feature>
<dbReference type="SMART" id="SM00129">
    <property type="entry name" value="KISc"/>
    <property type="match status" value="1"/>
</dbReference>
<dbReference type="GO" id="GO:0051231">
    <property type="term" value="P:spindle elongation"/>
    <property type="evidence" value="ECO:0007669"/>
    <property type="project" value="TreeGrafter"/>
</dbReference>
<evidence type="ECO:0000256" key="4">
    <source>
        <dbReference type="ARBA" id="ARBA00022840"/>
    </source>
</evidence>
<feature type="binding site" evidence="6">
    <location>
        <begin position="93"/>
        <end position="100"/>
    </location>
    <ligand>
        <name>ATP</name>
        <dbReference type="ChEBI" id="CHEBI:30616"/>
    </ligand>
</feature>
<dbReference type="GO" id="GO:0007018">
    <property type="term" value="P:microtubule-based movement"/>
    <property type="evidence" value="ECO:0007669"/>
    <property type="project" value="InterPro"/>
</dbReference>
<dbReference type="AlphaFoldDB" id="A0A0P1AUH4"/>
<evidence type="ECO:0000256" key="5">
    <source>
        <dbReference type="ARBA" id="ARBA00023054"/>
    </source>
</evidence>
<dbReference type="STRING" id="4781.A0A0P1AUH4"/>
<dbReference type="Gene3D" id="3.40.850.10">
    <property type="entry name" value="Kinesin motor domain"/>
    <property type="match status" value="1"/>
</dbReference>
<keyword evidence="2" id="KW-0963">Cytoplasm</keyword>
<dbReference type="PROSITE" id="PS00411">
    <property type="entry name" value="KINESIN_MOTOR_1"/>
    <property type="match status" value="1"/>
</dbReference>
<accession>A0A0P1AUH4</accession>
<dbReference type="GO" id="GO:0005875">
    <property type="term" value="C:microtubule associated complex"/>
    <property type="evidence" value="ECO:0007669"/>
    <property type="project" value="TreeGrafter"/>
</dbReference>
<dbReference type="Pfam" id="PF23735">
    <property type="entry name" value="KIF9"/>
    <property type="match status" value="1"/>
</dbReference>